<evidence type="ECO:0000256" key="3">
    <source>
        <dbReference type="ARBA" id="ARBA00023239"/>
    </source>
</evidence>
<reference evidence="4 5" key="1">
    <citation type="submission" date="2024-09" db="EMBL/GenBank/DDBJ databases">
        <authorList>
            <person name="Sun Q."/>
            <person name="Mori K."/>
        </authorList>
    </citation>
    <scope>NUCLEOTIDE SEQUENCE [LARGE SCALE GENOMIC DNA]</scope>
    <source>
        <strain evidence="4 5">CCM 7415</strain>
    </source>
</reference>
<dbReference type="InterPro" id="IPR028978">
    <property type="entry name" value="Chorismate_lyase_/UTRA_dom_sf"/>
</dbReference>
<dbReference type="InterPro" id="IPR007440">
    <property type="entry name" value="Chorismate--pyruvate_lyase"/>
</dbReference>
<accession>A0ABV6G0M7</accession>
<keyword evidence="3 4" id="KW-0456">Lyase</keyword>
<dbReference type="EMBL" id="JBHLVX010000013">
    <property type="protein sequence ID" value="MFC0267176.1"/>
    <property type="molecule type" value="Genomic_DNA"/>
</dbReference>
<keyword evidence="1" id="KW-0963">Cytoplasm</keyword>
<dbReference type="PANTHER" id="PTHR38683:SF1">
    <property type="entry name" value="CHORISMATE PYRUVATE-LYASE"/>
    <property type="match status" value="1"/>
</dbReference>
<evidence type="ECO:0000313" key="4">
    <source>
        <dbReference type="EMBL" id="MFC0267176.1"/>
    </source>
</evidence>
<name>A0ABV6G0M7_9GAMM</name>
<keyword evidence="5" id="KW-1185">Reference proteome</keyword>
<dbReference type="Proteomes" id="UP001589814">
    <property type="component" value="Unassembled WGS sequence"/>
</dbReference>
<proteinExistence type="predicted"/>
<dbReference type="PANTHER" id="PTHR38683">
    <property type="entry name" value="CHORISMATE PYRUVATE-LYASE"/>
    <property type="match status" value="1"/>
</dbReference>
<dbReference type="Gene3D" id="3.40.1410.10">
    <property type="entry name" value="Chorismate lyase-like"/>
    <property type="match status" value="1"/>
</dbReference>
<evidence type="ECO:0000256" key="2">
    <source>
        <dbReference type="ARBA" id="ARBA00022688"/>
    </source>
</evidence>
<comment type="caution">
    <text evidence="4">The sequence shown here is derived from an EMBL/GenBank/DDBJ whole genome shotgun (WGS) entry which is preliminary data.</text>
</comment>
<keyword evidence="2" id="KW-0831">Ubiquinone biosynthesis</keyword>
<dbReference type="GO" id="GO:0016829">
    <property type="term" value="F:lyase activity"/>
    <property type="evidence" value="ECO:0007669"/>
    <property type="project" value="UniProtKB-KW"/>
</dbReference>
<sequence>MPMDAVTLPPRWYPVALYRGALPASLIRSRDSLTARLESVAGATIRVRIHAQGVARGRPDELAALGLAAGRLVWRREVTLEAEGRTLVAARSVAALDDRSPWLAGIGNRALGHQLFSHRLRGAGKSRVTRSAIEATHARPGFAGLPALPARRSLFTLPGARQLLVQEYFSSALTDSAEAPPSVRLGACDRQEP</sequence>
<organism evidence="4 5">
    <name type="scientific">Kushneria aurantia</name>
    <dbReference type="NCBI Taxonomy" id="504092"/>
    <lineage>
        <taxon>Bacteria</taxon>
        <taxon>Pseudomonadati</taxon>
        <taxon>Pseudomonadota</taxon>
        <taxon>Gammaproteobacteria</taxon>
        <taxon>Oceanospirillales</taxon>
        <taxon>Halomonadaceae</taxon>
        <taxon>Kushneria</taxon>
    </lineage>
</organism>
<dbReference type="RefSeq" id="WP_019950023.1">
    <property type="nucleotide sequence ID" value="NZ_JBHLVX010000013.1"/>
</dbReference>
<evidence type="ECO:0000256" key="1">
    <source>
        <dbReference type="ARBA" id="ARBA00022490"/>
    </source>
</evidence>
<dbReference type="SUPFAM" id="SSF64288">
    <property type="entry name" value="Chorismate lyase-like"/>
    <property type="match status" value="1"/>
</dbReference>
<gene>
    <name evidence="4" type="ORF">ACFFHW_04020</name>
</gene>
<dbReference type="Pfam" id="PF04345">
    <property type="entry name" value="Chor_lyase"/>
    <property type="match status" value="1"/>
</dbReference>
<evidence type="ECO:0000313" key="5">
    <source>
        <dbReference type="Proteomes" id="UP001589814"/>
    </source>
</evidence>
<protein>
    <submittedName>
        <fullName evidence="4">Chorismate--pyruvate lyase family protein</fullName>
    </submittedName>
</protein>